<accession>A0AAW1RNN2</accession>
<proteinExistence type="predicted"/>
<reference evidence="1 2" key="1">
    <citation type="journal article" date="2024" name="Nat. Commun.">
        <title>Phylogenomics reveals the evolutionary origins of lichenization in chlorophyte algae.</title>
        <authorList>
            <person name="Puginier C."/>
            <person name="Libourel C."/>
            <person name="Otte J."/>
            <person name="Skaloud P."/>
            <person name="Haon M."/>
            <person name="Grisel S."/>
            <person name="Petersen M."/>
            <person name="Berrin J.G."/>
            <person name="Delaux P.M."/>
            <person name="Dal Grande F."/>
            <person name="Keller J."/>
        </authorList>
    </citation>
    <scope>NUCLEOTIDE SEQUENCE [LARGE SCALE GENOMIC DNA]</scope>
    <source>
        <strain evidence="1 2">SAG 2523</strain>
    </source>
</reference>
<protein>
    <submittedName>
        <fullName evidence="1">Uncharacterized protein</fullName>
    </submittedName>
</protein>
<dbReference type="EMBL" id="JALJOV010002063">
    <property type="protein sequence ID" value="KAK9835263.1"/>
    <property type="molecule type" value="Genomic_DNA"/>
</dbReference>
<dbReference type="PANTHER" id="PTHR47762:SF2">
    <property type="entry name" value="OS04G0640800 PROTEIN"/>
    <property type="match status" value="1"/>
</dbReference>
<evidence type="ECO:0000313" key="1">
    <source>
        <dbReference type="EMBL" id="KAK9835263.1"/>
    </source>
</evidence>
<organism evidence="1 2">
    <name type="scientific">Apatococcus fuscideae</name>
    <dbReference type="NCBI Taxonomy" id="2026836"/>
    <lineage>
        <taxon>Eukaryota</taxon>
        <taxon>Viridiplantae</taxon>
        <taxon>Chlorophyta</taxon>
        <taxon>core chlorophytes</taxon>
        <taxon>Trebouxiophyceae</taxon>
        <taxon>Chlorellales</taxon>
        <taxon>Chlorellaceae</taxon>
        <taxon>Apatococcus</taxon>
    </lineage>
</organism>
<keyword evidence="2" id="KW-1185">Reference proteome</keyword>
<dbReference type="AlphaFoldDB" id="A0AAW1RNN2"/>
<sequence length="95" mass="10553">MHGLQEPQATKGDAEMTPADAWAGEAYVRDEANGCDVALVKFLKRVQRCSDQCARYQFDGSLLWPSIALFTCSRSCQGSPTEDDFAEEEVVLFNE</sequence>
<dbReference type="Proteomes" id="UP001485043">
    <property type="component" value="Unassembled WGS sequence"/>
</dbReference>
<comment type="caution">
    <text evidence="1">The sequence shown here is derived from an EMBL/GenBank/DDBJ whole genome shotgun (WGS) entry which is preliminary data.</text>
</comment>
<name>A0AAW1RNN2_9CHLO</name>
<gene>
    <name evidence="1" type="ORF">WJX84_006409</name>
</gene>
<evidence type="ECO:0000313" key="2">
    <source>
        <dbReference type="Proteomes" id="UP001485043"/>
    </source>
</evidence>
<dbReference type="PANTHER" id="PTHR47762">
    <property type="entry name" value="OSJNBB0079B02.4 PROTEIN"/>
    <property type="match status" value="1"/>
</dbReference>